<keyword evidence="6" id="KW-1185">Reference proteome</keyword>
<dbReference type="InterPro" id="IPR034772">
    <property type="entry name" value="CPSF6/7"/>
</dbReference>
<dbReference type="AlphaFoldDB" id="A0A5A7NXY5"/>
<dbReference type="InterPro" id="IPR012677">
    <property type="entry name" value="Nucleotide-bd_a/b_plait_sf"/>
</dbReference>
<comment type="caution">
    <text evidence="5">The sequence shown here is derived from an EMBL/GenBank/DDBJ whole genome shotgun (WGS) entry which is preliminary data.</text>
</comment>
<dbReference type="InterPro" id="IPR000504">
    <property type="entry name" value="RRM_dom"/>
</dbReference>
<evidence type="ECO:0000313" key="6">
    <source>
        <dbReference type="Proteomes" id="UP000325081"/>
    </source>
</evidence>
<evidence type="ECO:0000256" key="1">
    <source>
        <dbReference type="ARBA" id="ARBA00006265"/>
    </source>
</evidence>
<dbReference type="InterPro" id="IPR035979">
    <property type="entry name" value="RBD_domain_sf"/>
</dbReference>
<feature type="region of interest" description="Disordered" evidence="3">
    <location>
        <begin position="200"/>
        <end position="254"/>
    </location>
</feature>
<dbReference type="Gene3D" id="3.30.70.330">
    <property type="match status" value="1"/>
</dbReference>
<dbReference type="OrthoDB" id="439808at2759"/>
<reference evidence="6" key="1">
    <citation type="journal article" date="2019" name="Curr. Biol.">
        <title>Genome Sequence of Striga asiatica Provides Insight into the Evolution of Plant Parasitism.</title>
        <authorList>
            <person name="Yoshida S."/>
            <person name="Kim S."/>
            <person name="Wafula E.K."/>
            <person name="Tanskanen J."/>
            <person name="Kim Y.M."/>
            <person name="Honaas L."/>
            <person name="Yang Z."/>
            <person name="Spallek T."/>
            <person name="Conn C.E."/>
            <person name="Ichihashi Y."/>
            <person name="Cheong K."/>
            <person name="Cui S."/>
            <person name="Der J.P."/>
            <person name="Gundlach H."/>
            <person name="Jiao Y."/>
            <person name="Hori C."/>
            <person name="Ishida J.K."/>
            <person name="Kasahara H."/>
            <person name="Kiba T."/>
            <person name="Kim M.S."/>
            <person name="Koo N."/>
            <person name="Laohavisit A."/>
            <person name="Lee Y.H."/>
            <person name="Lumba S."/>
            <person name="McCourt P."/>
            <person name="Mortimer J.C."/>
            <person name="Mutuku J.M."/>
            <person name="Nomura T."/>
            <person name="Sasaki-Sekimoto Y."/>
            <person name="Seto Y."/>
            <person name="Wang Y."/>
            <person name="Wakatake T."/>
            <person name="Sakakibara H."/>
            <person name="Demura T."/>
            <person name="Yamaguchi S."/>
            <person name="Yoneyama K."/>
            <person name="Manabe R.I."/>
            <person name="Nelson D.C."/>
            <person name="Schulman A.H."/>
            <person name="Timko M.P."/>
            <person name="dePamphilis C.W."/>
            <person name="Choi D."/>
            <person name="Shirasu K."/>
        </authorList>
    </citation>
    <scope>NUCLEOTIDE SEQUENCE [LARGE SCALE GENOMIC DNA]</scope>
    <source>
        <strain evidence="6">cv. UVA1</strain>
    </source>
</reference>
<accession>A0A5A7NXY5</accession>
<evidence type="ECO:0000313" key="5">
    <source>
        <dbReference type="EMBL" id="GER25369.1"/>
    </source>
</evidence>
<feature type="compositionally biased region" description="Gly residues" evidence="3">
    <location>
        <begin position="380"/>
        <end position="400"/>
    </location>
</feature>
<dbReference type="CDD" id="cd12372">
    <property type="entry name" value="RRM_CFIm68_CFIm59"/>
    <property type="match status" value="1"/>
</dbReference>
<keyword evidence="2" id="KW-0694">RNA-binding</keyword>
<feature type="region of interest" description="Disordered" evidence="3">
    <location>
        <begin position="361"/>
        <end position="439"/>
    </location>
</feature>
<feature type="domain" description="RRM" evidence="4">
    <location>
        <begin position="270"/>
        <end position="348"/>
    </location>
</feature>
<dbReference type="EMBL" id="BKCP01000003">
    <property type="protein sequence ID" value="GER25369.1"/>
    <property type="molecule type" value="Genomic_DNA"/>
</dbReference>
<feature type="compositionally biased region" description="Low complexity" evidence="3">
    <location>
        <begin position="363"/>
        <end position="372"/>
    </location>
</feature>
<dbReference type="Proteomes" id="UP000325081">
    <property type="component" value="Unassembled WGS sequence"/>
</dbReference>
<evidence type="ECO:0000259" key="4">
    <source>
        <dbReference type="PROSITE" id="PS50102"/>
    </source>
</evidence>
<feature type="compositionally biased region" description="Basic and acidic residues" evidence="3">
    <location>
        <begin position="570"/>
        <end position="632"/>
    </location>
</feature>
<dbReference type="Pfam" id="PF00076">
    <property type="entry name" value="RRM_1"/>
    <property type="match status" value="1"/>
</dbReference>
<dbReference type="GO" id="GO:0003723">
    <property type="term" value="F:RNA binding"/>
    <property type="evidence" value="ECO:0007669"/>
    <property type="project" value="UniProtKB-UniRule"/>
</dbReference>
<dbReference type="PROSITE" id="PS50102">
    <property type="entry name" value="RRM"/>
    <property type="match status" value="1"/>
</dbReference>
<dbReference type="PANTHER" id="PTHR23204">
    <property type="entry name" value="CLEAVAGE AND POLYADENYLATION SPECIFIC FACTOR"/>
    <property type="match status" value="1"/>
</dbReference>
<feature type="compositionally biased region" description="Gly residues" evidence="3">
    <location>
        <begin position="409"/>
        <end position="423"/>
    </location>
</feature>
<comment type="similarity">
    <text evidence="1">Belongs to the RRM CPSF6/7 family.</text>
</comment>
<dbReference type="SMART" id="SM00360">
    <property type="entry name" value="RRM"/>
    <property type="match status" value="1"/>
</dbReference>
<feature type="compositionally biased region" description="Polar residues" evidence="3">
    <location>
        <begin position="144"/>
        <end position="166"/>
    </location>
</feature>
<feature type="compositionally biased region" description="Low complexity" evidence="3">
    <location>
        <begin position="640"/>
        <end position="654"/>
    </location>
</feature>
<feature type="compositionally biased region" description="Low complexity" evidence="3">
    <location>
        <begin position="424"/>
        <end position="439"/>
    </location>
</feature>
<dbReference type="GO" id="GO:0006397">
    <property type="term" value="P:mRNA processing"/>
    <property type="evidence" value="ECO:0007669"/>
    <property type="project" value="UniProtKB-KW"/>
</dbReference>
<gene>
    <name evidence="5" type="ORF">STAS_00948</name>
</gene>
<feature type="region of interest" description="Disordered" evidence="3">
    <location>
        <begin position="545"/>
        <end position="674"/>
    </location>
</feature>
<name>A0A5A7NXY5_STRAF</name>
<sequence>MQVVERGSLLHHLGHARCLSRRRGVALLAVSSGALCVNDHAMPSVVCGSHHLVEQHISLHTTLRRLRPSDLTGFGGIYFSMDPATVEQLDFGEEEYDGNHKLQYPQGGAIPALADEEMIGDEDEYDDLYNDVNVGEGFLQMQRSESQIPSAPVNNEFQTSKNSQTRADALPSKDTNNALVANAAKFSEQKTSMPIKQTVERETLPETAQNSQSGNLGGGYTYRGSAGVPHNTAPDLVNSSEKVPPPNVATSDRPVDSEYLIRSSVENGNTMLFVGELHWWTTDTELESVLIHYGKVKEIKFFDERASGKSKGYCQVEFYDACAASACKEGMNGHVFNGRPCVVAFATPQTIRQMGASYMNKNQAQAQYQPQQGRNPPHDGTGGRGGDSGRNFGRGGGWGRGNQLNNRGPGAGPMRGGRGGGMGNRNMMGNNNNAPNAGNFGQGLNGPGFCGPAGLMHPQGMMGPGFDLAFMGRGAGGGYGGFSSPAFPGMLPPFQGVNVAPHVNPAFFGRGMSQSGMGMMGNVGGMMGGPHSGMWNDGGNNMGGWGGMEHGRESSYGGEDNASEYGYGEVSHDKGVREKERNSDRDWPSNNPEKRHREEKERDDGERYDRESRYREEKDHYRDYRHKDRDSGYDDDWDRGQSSRSRSRSGAAVVQEDDHRRSRSRDADNGRRRPCCVVPGFDEVSTPLVVDAVKNRFVLLFYFKI</sequence>
<evidence type="ECO:0000256" key="3">
    <source>
        <dbReference type="SAM" id="MobiDB-lite"/>
    </source>
</evidence>
<proteinExistence type="inferred from homology"/>
<protein>
    <submittedName>
        <fullName evidence="5">RNA-binding protein</fullName>
    </submittedName>
</protein>
<dbReference type="SUPFAM" id="SSF54928">
    <property type="entry name" value="RNA-binding domain, RBD"/>
    <property type="match status" value="1"/>
</dbReference>
<feature type="region of interest" description="Disordered" evidence="3">
    <location>
        <begin position="144"/>
        <end position="174"/>
    </location>
</feature>
<dbReference type="GO" id="GO:0005634">
    <property type="term" value="C:nucleus"/>
    <property type="evidence" value="ECO:0007669"/>
    <property type="project" value="UniProtKB-SubCell"/>
</dbReference>
<evidence type="ECO:0000256" key="2">
    <source>
        <dbReference type="PROSITE-ProRule" id="PRU00176"/>
    </source>
</evidence>
<organism evidence="5 6">
    <name type="scientific">Striga asiatica</name>
    <name type="common">Asiatic witchweed</name>
    <name type="synonym">Buchnera asiatica</name>
    <dbReference type="NCBI Taxonomy" id="4170"/>
    <lineage>
        <taxon>Eukaryota</taxon>
        <taxon>Viridiplantae</taxon>
        <taxon>Streptophyta</taxon>
        <taxon>Embryophyta</taxon>
        <taxon>Tracheophyta</taxon>
        <taxon>Spermatophyta</taxon>
        <taxon>Magnoliopsida</taxon>
        <taxon>eudicotyledons</taxon>
        <taxon>Gunneridae</taxon>
        <taxon>Pentapetalae</taxon>
        <taxon>asterids</taxon>
        <taxon>lamiids</taxon>
        <taxon>Lamiales</taxon>
        <taxon>Orobanchaceae</taxon>
        <taxon>Buchnereae</taxon>
        <taxon>Striga</taxon>
    </lineage>
</organism>
<feature type="compositionally biased region" description="Basic and acidic residues" evidence="3">
    <location>
        <begin position="656"/>
        <end position="671"/>
    </location>
</feature>